<protein>
    <recommendedName>
        <fullName evidence="3">chitinase</fullName>
        <ecNumber evidence="3">3.2.1.14</ecNumber>
    </recommendedName>
</protein>
<dbReference type="InterPro" id="IPR018371">
    <property type="entry name" value="Chitin-binding_1_CS"/>
</dbReference>
<dbReference type="PROSITE" id="PS00026">
    <property type="entry name" value="CHIT_BIND_I_1"/>
    <property type="match status" value="1"/>
</dbReference>
<evidence type="ECO:0000259" key="15">
    <source>
        <dbReference type="PROSITE" id="PS51910"/>
    </source>
</evidence>
<keyword evidence="8" id="KW-0119">Carbohydrate metabolism</keyword>
<comment type="similarity">
    <text evidence="2">Belongs to the glycosyl hydrolase 18 family. Chitinase class V subfamily.</text>
</comment>
<dbReference type="Gene3D" id="3.20.20.80">
    <property type="entry name" value="Glycosidases"/>
    <property type="match status" value="1"/>
</dbReference>
<dbReference type="GO" id="GO:0008843">
    <property type="term" value="F:endochitinase activity"/>
    <property type="evidence" value="ECO:0007669"/>
    <property type="project" value="UniProtKB-EC"/>
</dbReference>
<dbReference type="PhylomeDB" id="B8MCG7"/>
<dbReference type="PROSITE" id="PS01095">
    <property type="entry name" value="GH18_1"/>
    <property type="match status" value="1"/>
</dbReference>
<dbReference type="GO" id="GO:0006032">
    <property type="term" value="P:chitin catabolic process"/>
    <property type="evidence" value="ECO:0007669"/>
    <property type="project" value="UniProtKB-KW"/>
</dbReference>
<feature type="region of interest" description="Disordered" evidence="13">
    <location>
        <begin position="943"/>
        <end position="965"/>
    </location>
</feature>
<dbReference type="OrthoDB" id="73875at2759"/>
<dbReference type="EC" id="3.2.1.14" evidence="3"/>
<dbReference type="InterPro" id="IPR001579">
    <property type="entry name" value="Glyco_hydro_18_chit_AS"/>
</dbReference>
<keyword evidence="6" id="KW-0146">Chitin degradation</keyword>
<feature type="disulfide bond" evidence="11">
    <location>
        <begin position="143"/>
        <end position="157"/>
    </location>
</feature>
<dbReference type="SUPFAM" id="SSF54556">
    <property type="entry name" value="Chitinase insertion domain"/>
    <property type="match status" value="1"/>
</dbReference>
<feature type="domain" description="Chitin-binding type-1" evidence="14">
    <location>
        <begin position="124"/>
        <end position="167"/>
    </location>
</feature>
<keyword evidence="10" id="KW-0624">Polysaccharide degradation</keyword>
<feature type="disulfide bond" evidence="11">
    <location>
        <begin position="99"/>
        <end position="113"/>
    </location>
</feature>
<evidence type="ECO:0000313" key="17">
    <source>
        <dbReference type="Proteomes" id="UP000001745"/>
    </source>
</evidence>
<feature type="disulfide bond" evidence="11">
    <location>
        <begin position="138"/>
        <end position="150"/>
    </location>
</feature>
<dbReference type="eggNOG" id="KOG2806">
    <property type="taxonomic scope" value="Eukaryota"/>
</dbReference>
<evidence type="ECO:0000256" key="5">
    <source>
        <dbReference type="ARBA" id="ARBA00022801"/>
    </source>
</evidence>
<dbReference type="InterPro" id="IPR001002">
    <property type="entry name" value="Chitin-bd_1"/>
</dbReference>
<feature type="domain" description="Chitin-binding type-1" evidence="14">
    <location>
        <begin position="85"/>
        <end position="123"/>
    </location>
</feature>
<evidence type="ECO:0000256" key="4">
    <source>
        <dbReference type="ARBA" id="ARBA00022669"/>
    </source>
</evidence>
<dbReference type="PANTHER" id="PTHR11177:SF397">
    <property type="entry name" value="CHITINASE"/>
    <property type="match status" value="1"/>
</dbReference>
<evidence type="ECO:0000259" key="14">
    <source>
        <dbReference type="PROSITE" id="PS50941"/>
    </source>
</evidence>
<evidence type="ECO:0000256" key="8">
    <source>
        <dbReference type="ARBA" id="ARBA00023277"/>
    </source>
</evidence>
<sequence>MAMPIRSRRWLVPPLFILILFVISNLELSSFSKSLLTWDQTGQTDKKTTVTDHGDFLQSPQAEELGFGMRVYERDSSNSTMGQGSYTCGPGSPCSNGACCGSSGWCGYGSTYCGDGCQSNCNATAECGKDASPAGKTCPLNVCCSQFGFCGTTSDFCVTGCQSNCPQPVPDAPASNTQTRIVGYWEAWNSENPCGTMPPGQIPATLLTHLNVAFAYISDDFDLTTMPGVPEGIYQSVGNVKFKNPELKLIITVGGWDFSQQLFSQMVSSATSRATFIQNVLSWLGEYGYDGIDFDWEYPGASDRDGQPEDGANFATFLQELRAAINTAGKDYILTFTAPTSYWYLQNFDLANMIPYVDWVNLMSYDLHGVWDSTDRYIGSEVFAHTNLTEIDLALDLFWRVNVDPSDIVLGLGFYGRTYELADTSCWKPGCSFLSAGAAGPCTHTPGILSYREIKQIIADTGATPYVDTSAAVNYMVYSGNNWVSYDDEQTFAAKIEYANKMGLGGLMVWAIDLDDSNLEALKAITDKSVLNASSVDFSLVPLEYLFPSQYLPLDNSTIQWGITTFGAAAAQGSMDPAQTGFGLMLIAGDSYAVTTLNKRSETDPEPFTFLNCPENVMDASQNEAQTVRVVCLSDDVEGCFRITERGVKGTIVEMPENCARQRFARAISLEVSEDQHISLDQLGKRSASSQVYDFSFDFDLSLARRDTDNTIMRIDVSNMPGYWDGMVNYPGIQDSDLSKIKARFFAPNTWEWDTRQSQWLTNDTSAKSDISINQDVSAPIFWQATGIGECPVNGSDFTEGIVAYVDGTVNASLSYGFSMIAELTVSENENTIQPVQMSGFVSATGQTDLTHGVAGVGNLDISQANIANPATVTGSLNNLDGSVTVDLSQGRTLIIQPYIQFDYQLATYNSSGSSPDGGDSTVHYDGELKVRSITDLGEFKANFPQNSSSSSNGSGDFPYNDKRKPNQISISKNNILYSAPSSNAAIGITTFVTFGVKADLQWFGPSQTAQLTEELADMELKWSTQTIYTFGAPDSVSACVDYNVSTTAWQTSDQNSLISSDAPTYLVSDVQSPDAEELCYATYVKNGTLSGSYPGWGYQSDSEISPSTFIGSDSDIFTSQKSKIKCNSCVSCMTETEEDEEPTFCCGCVCMDCIYGNSDLTPCPDCDPVDVDGSWPTGTFFQKRQPGKIVMTEHVDGHNDTKHDTNIGMSEIGELSAHQTKENATDLAILVPRVVYDVTLTEKEVNSCFKKISRASQQFMYPSFPNNVHTQWETLDNGAWNAVARYYGNTSSSCVDWSVGPMQPADQVYIAPGRQVRAKYQTEHVFEGQLIGDFFDQWLEKGRVKNQPARVMLSSASIVDCNWSKEYAMSITRLSWTLPQVRPYSIANVMWSELGNVAHLDRLTIFLSRPNQIKGSLFSMNQAISPTGGYARKAPEAQLMSVKEFGMVFEYMNNPNVWAMFCDTFEAIYGDLVVFDRTYQQQYPNNPINTALATEWSNYIRATLDTMVVNSRTLFDALYAARNGAGSPLSIYEFLWFQNLPNRALIQLPGTCTHLAGTSV</sequence>
<evidence type="ECO:0000256" key="10">
    <source>
        <dbReference type="ARBA" id="ARBA00023326"/>
    </source>
</evidence>
<feature type="disulfide bond" evidence="11">
    <location>
        <begin position="117"/>
        <end position="121"/>
    </location>
</feature>
<comment type="catalytic activity">
    <reaction evidence="1">
        <text>Random endo-hydrolysis of N-acetyl-beta-D-glucosaminide (1-&gt;4)-beta-linkages in chitin and chitodextrins.</text>
        <dbReference type="EC" id="3.2.1.14"/>
    </reaction>
</comment>
<keyword evidence="17" id="KW-1185">Reference proteome</keyword>
<feature type="disulfide bond" evidence="11">
    <location>
        <begin position="94"/>
        <end position="106"/>
    </location>
</feature>
<keyword evidence="5 12" id="KW-0378">Hydrolase</keyword>
<dbReference type="RefSeq" id="XP_002482776.1">
    <property type="nucleotide sequence ID" value="XM_002482731.1"/>
</dbReference>
<dbReference type="InterPro" id="IPR050314">
    <property type="entry name" value="Glycosyl_Hydrlase_18"/>
</dbReference>
<dbReference type="EMBL" id="EQ962655">
    <property type="protein sequence ID" value="EED18784.1"/>
    <property type="molecule type" value="Genomic_DNA"/>
</dbReference>
<dbReference type="VEuPathDB" id="FungiDB:TSTA_125020"/>
<dbReference type="CDD" id="cd00035">
    <property type="entry name" value="ChtBD1"/>
    <property type="match status" value="1"/>
</dbReference>
<dbReference type="InterPro" id="IPR011583">
    <property type="entry name" value="Chitinase_II/V-like_cat"/>
</dbReference>
<dbReference type="SUPFAM" id="SSF51445">
    <property type="entry name" value="(Trans)glycosidases"/>
    <property type="match status" value="1"/>
</dbReference>
<dbReference type="InterPro" id="IPR001223">
    <property type="entry name" value="Glyco_hydro18_cat"/>
</dbReference>
<dbReference type="SMART" id="SM00636">
    <property type="entry name" value="Glyco_18"/>
    <property type="match status" value="1"/>
</dbReference>
<dbReference type="InterPro" id="IPR017853">
    <property type="entry name" value="GH"/>
</dbReference>
<accession>B8MCG7</accession>
<keyword evidence="9 12" id="KW-0326">Glycosidase</keyword>
<evidence type="ECO:0000313" key="16">
    <source>
        <dbReference type="EMBL" id="EED18784.1"/>
    </source>
</evidence>
<feature type="compositionally biased region" description="Low complexity" evidence="13">
    <location>
        <begin position="947"/>
        <end position="956"/>
    </location>
</feature>
<dbReference type="Gene3D" id="3.10.50.10">
    <property type="match status" value="1"/>
</dbReference>
<evidence type="ECO:0000256" key="6">
    <source>
        <dbReference type="ARBA" id="ARBA00023024"/>
    </source>
</evidence>
<keyword evidence="4 11" id="KW-0147">Chitin-binding</keyword>
<dbReference type="Pfam" id="PF00187">
    <property type="entry name" value="Chitin_bind_1"/>
    <property type="match status" value="1"/>
</dbReference>
<dbReference type="GO" id="GO:0000272">
    <property type="term" value="P:polysaccharide catabolic process"/>
    <property type="evidence" value="ECO:0007669"/>
    <property type="project" value="UniProtKB-KW"/>
</dbReference>
<evidence type="ECO:0000256" key="13">
    <source>
        <dbReference type="SAM" id="MobiDB-lite"/>
    </source>
</evidence>
<dbReference type="InterPro" id="IPR029070">
    <property type="entry name" value="Chitinase_insertion_sf"/>
</dbReference>
<evidence type="ECO:0000256" key="3">
    <source>
        <dbReference type="ARBA" id="ARBA00012729"/>
    </source>
</evidence>
<dbReference type="InParanoid" id="B8MCG7"/>
<dbReference type="Pfam" id="PF00704">
    <property type="entry name" value="Glyco_hydro_18"/>
    <property type="match status" value="1"/>
</dbReference>
<evidence type="ECO:0000256" key="2">
    <source>
        <dbReference type="ARBA" id="ARBA00008682"/>
    </source>
</evidence>
<dbReference type="PROSITE" id="PS51910">
    <property type="entry name" value="GH18_2"/>
    <property type="match status" value="1"/>
</dbReference>
<dbReference type="Proteomes" id="UP000001745">
    <property type="component" value="Unassembled WGS sequence"/>
</dbReference>
<feature type="disulfide bond" evidence="11">
    <location>
        <begin position="161"/>
        <end position="165"/>
    </location>
</feature>
<dbReference type="SMART" id="SM00270">
    <property type="entry name" value="ChtBD1"/>
    <property type="match status" value="2"/>
</dbReference>
<gene>
    <name evidence="16" type="ORF">TSTA_125020</name>
</gene>
<evidence type="ECO:0000256" key="9">
    <source>
        <dbReference type="ARBA" id="ARBA00023295"/>
    </source>
</evidence>
<reference evidence="17" key="1">
    <citation type="journal article" date="2015" name="Genome Announc.">
        <title>Genome sequence of the AIDS-associated pathogen Penicillium marneffei (ATCC18224) and its near taxonomic relative Talaromyces stipitatus (ATCC10500).</title>
        <authorList>
            <person name="Nierman W.C."/>
            <person name="Fedorova-Abrams N.D."/>
            <person name="Andrianopoulos A."/>
        </authorList>
    </citation>
    <scope>NUCLEOTIDE SEQUENCE [LARGE SCALE GENOMIC DNA]</scope>
    <source>
        <strain evidence="17">ATCC 10500 / CBS 375.48 / QM 6759 / NRRL 1006</strain>
    </source>
</reference>
<dbReference type="InterPro" id="IPR036861">
    <property type="entry name" value="Endochitinase-like_sf"/>
</dbReference>
<keyword evidence="7" id="KW-0843">Virulence</keyword>
<evidence type="ECO:0000256" key="7">
    <source>
        <dbReference type="ARBA" id="ARBA00023026"/>
    </source>
</evidence>
<dbReference type="PROSITE" id="PS50941">
    <property type="entry name" value="CHIT_BIND_I_2"/>
    <property type="match status" value="2"/>
</dbReference>
<dbReference type="PANTHER" id="PTHR11177">
    <property type="entry name" value="CHITINASE"/>
    <property type="match status" value="1"/>
</dbReference>
<organism evidence="16 17">
    <name type="scientific">Talaromyces stipitatus (strain ATCC 10500 / CBS 375.48 / QM 6759 / NRRL 1006)</name>
    <name type="common">Penicillium stipitatum</name>
    <dbReference type="NCBI Taxonomy" id="441959"/>
    <lineage>
        <taxon>Eukaryota</taxon>
        <taxon>Fungi</taxon>
        <taxon>Dikarya</taxon>
        <taxon>Ascomycota</taxon>
        <taxon>Pezizomycotina</taxon>
        <taxon>Eurotiomycetes</taxon>
        <taxon>Eurotiomycetidae</taxon>
        <taxon>Eurotiales</taxon>
        <taxon>Trichocomaceae</taxon>
        <taxon>Talaromyces</taxon>
        <taxon>Talaromyces sect. Talaromyces</taxon>
    </lineage>
</organism>
<dbReference type="Gene3D" id="3.30.60.10">
    <property type="entry name" value="Endochitinase-like"/>
    <property type="match status" value="2"/>
</dbReference>
<comment type="caution">
    <text evidence="11">Lacks conserved residue(s) required for the propagation of feature annotation.</text>
</comment>
<name>B8MCG7_TALSN</name>
<dbReference type="CDD" id="cd06922">
    <property type="entry name" value="ChtBD1_GH18_1"/>
    <property type="match status" value="1"/>
</dbReference>
<evidence type="ECO:0000256" key="12">
    <source>
        <dbReference type="RuleBase" id="RU000489"/>
    </source>
</evidence>
<feature type="domain" description="GH18" evidence="15">
    <location>
        <begin position="179"/>
        <end position="529"/>
    </location>
</feature>
<dbReference type="GO" id="GO:0008061">
    <property type="term" value="F:chitin binding"/>
    <property type="evidence" value="ECO:0007669"/>
    <property type="project" value="UniProtKB-UniRule"/>
</dbReference>
<proteinExistence type="inferred from homology"/>
<keyword evidence="11" id="KW-1015">Disulfide bond</keyword>
<evidence type="ECO:0000256" key="11">
    <source>
        <dbReference type="PROSITE-ProRule" id="PRU00261"/>
    </source>
</evidence>
<dbReference type="SUPFAM" id="SSF57016">
    <property type="entry name" value="Plant lectins/antimicrobial peptides"/>
    <property type="match status" value="2"/>
</dbReference>
<dbReference type="OMA" id="WEAWNSQ"/>
<dbReference type="GeneID" id="8100281"/>
<dbReference type="STRING" id="441959.B8MCG7"/>
<evidence type="ECO:0000256" key="1">
    <source>
        <dbReference type="ARBA" id="ARBA00000822"/>
    </source>
</evidence>